<organism evidence="1 2">
    <name type="scientific">Halobacterium phage phiH</name>
    <name type="common">Bacteriophage phi-H</name>
    <dbReference type="NCBI Taxonomy" id="169684"/>
    <lineage>
        <taxon>Viruses</taxon>
        <taxon>Duplodnaviria</taxon>
        <taxon>Heunggongvirae</taxon>
        <taxon>Uroviricota</taxon>
        <taxon>Caudoviricetes</taxon>
        <taxon>Vertoviridae</taxon>
        <taxon>Myohalovirus</taxon>
        <taxon>Myohalovirus spontanei</taxon>
        <taxon>Myohalovirus phiH</taxon>
    </lineage>
</organism>
<gene>
    <name evidence="1" type="ORF">PhiH1_400</name>
</gene>
<proteinExistence type="predicted"/>
<organismHost>
    <name type="scientific">Halobacterium salinarum</name>
    <name type="common">Halobacterium halobium</name>
    <dbReference type="NCBI Taxonomy" id="2242"/>
</organismHost>
<evidence type="ECO:0000313" key="1">
    <source>
        <dbReference type="EMBL" id="AYM00326.1"/>
    </source>
</evidence>
<reference evidence="1 2" key="1">
    <citation type="journal article" date="2018" name="Genes (Basel)">
        <title>Complete Genome Sequence of the Model Halovirus PhiH1 (PhiH1).</title>
        <authorList>
            <person name="Dyall-Smith M."/>
            <person name="Pfeifer F."/>
            <person name="Witte A."/>
            <person name="Oesterhelt D."/>
            <person name="Pfeiffer F."/>
        </authorList>
    </citation>
    <scope>NUCLEOTIDE SEQUENCE [LARGE SCALE GENOMIC DNA]</scope>
    <source>
        <strain evidence="1">Variant phiH1</strain>
    </source>
</reference>
<accession>A0A3G1ZKU9</accession>
<dbReference type="EMBL" id="MK002701">
    <property type="protein sequence ID" value="AYM00326.1"/>
    <property type="molecule type" value="Genomic_DNA"/>
</dbReference>
<name>A0A3G1ZKU9_BPPHH</name>
<protein>
    <submittedName>
        <fullName evidence="1">NTPase protein</fullName>
    </submittedName>
</protein>
<dbReference type="Proteomes" id="UP000277198">
    <property type="component" value="Segment"/>
</dbReference>
<keyword evidence="2" id="KW-1185">Reference proteome</keyword>
<dbReference type="SUPFAM" id="SSF101386">
    <property type="entry name" value="all-alpha NTP pyrophosphatases"/>
    <property type="match status" value="1"/>
</dbReference>
<sequence length="99" mass="11371">MSDLFDEEDLATFQEAVDTWGIDAQVDMAEEEAAEFIVASKHVGRGRSDLDDVIDELADLRIMQEQLTEFVGRDRVEERVEDKMDRLRERLDEAGGHDE</sequence>
<evidence type="ECO:0000313" key="2">
    <source>
        <dbReference type="Proteomes" id="UP000277198"/>
    </source>
</evidence>